<feature type="transmembrane region" description="Helical" evidence="1">
    <location>
        <begin position="34"/>
        <end position="54"/>
    </location>
</feature>
<sequence length="59" mass="6372">MKECLKPHSLLHIVFGIGIGVVLVNWLTGLTGQTGLVVGLFIILAAFMGEFYLAGQKKK</sequence>
<protein>
    <submittedName>
        <fullName evidence="2">Uncharacterized protein</fullName>
    </submittedName>
</protein>
<reference evidence="2 3" key="1">
    <citation type="journal article" date="2016" name="Nat. Commun.">
        <title>Thousands of microbial genomes shed light on interconnected biogeochemical processes in an aquifer system.</title>
        <authorList>
            <person name="Anantharaman K."/>
            <person name="Brown C.T."/>
            <person name="Hug L.A."/>
            <person name="Sharon I."/>
            <person name="Castelle C.J."/>
            <person name="Probst A.J."/>
            <person name="Thomas B.C."/>
            <person name="Singh A."/>
            <person name="Wilkins M.J."/>
            <person name="Karaoz U."/>
            <person name="Brodie E.L."/>
            <person name="Williams K.H."/>
            <person name="Hubbard S.S."/>
            <person name="Banfield J.F."/>
        </authorList>
    </citation>
    <scope>NUCLEOTIDE SEQUENCE [LARGE SCALE GENOMIC DNA]</scope>
</reference>
<proteinExistence type="predicted"/>
<evidence type="ECO:0000313" key="3">
    <source>
        <dbReference type="Proteomes" id="UP000176665"/>
    </source>
</evidence>
<accession>A0A1F5YPN2</accession>
<keyword evidence="1" id="KW-1133">Transmembrane helix</keyword>
<gene>
    <name evidence="2" type="ORF">A2W14_06545</name>
</gene>
<keyword evidence="1" id="KW-0472">Membrane</keyword>
<evidence type="ECO:0000313" key="2">
    <source>
        <dbReference type="EMBL" id="OGG02160.1"/>
    </source>
</evidence>
<organism evidence="2 3">
    <name type="scientific">Candidatus Gottesmanbacteria bacterium RBG_16_37_8</name>
    <dbReference type="NCBI Taxonomy" id="1798371"/>
    <lineage>
        <taxon>Bacteria</taxon>
        <taxon>Candidatus Gottesmaniibacteriota</taxon>
    </lineage>
</organism>
<feature type="transmembrane region" description="Helical" evidence="1">
    <location>
        <begin position="9"/>
        <end position="28"/>
    </location>
</feature>
<name>A0A1F5YPN2_9BACT</name>
<evidence type="ECO:0000256" key="1">
    <source>
        <dbReference type="SAM" id="Phobius"/>
    </source>
</evidence>
<dbReference type="AlphaFoldDB" id="A0A1F5YPN2"/>
<comment type="caution">
    <text evidence="2">The sequence shown here is derived from an EMBL/GenBank/DDBJ whole genome shotgun (WGS) entry which is preliminary data.</text>
</comment>
<dbReference type="EMBL" id="MFJA01000073">
    <property type="protein sequence ID" value="OGG02160.1"/>
    <property type="molecule type" value="Genomic_DNA"/>
</dbReference>
<keyword evidence="1" id="KW-0812">Transmembrane</keyword>
<dbReference type="Proteomes" id="UP000176665">
    <property type="component" value="Unassembled WGS sequence"/>
</dbReference>
<dbReference type="STRING" id="1798371.A2W14_06545"/>